<dbReference type="Pfam" id="PF00027">
    <property type="entry name" value="cNMP_binding"/>
    <property type="match status" value="1"/>
</dbReference>
<organism evidence="2 3">
    <name type="scientific">Chryseobacterium gambrini</name>
    <dbReference type="NCBI Taxonomy" id="373672"/>
    <lineage>
        <taxon>Bacteria</taxon>
        <taxon>Pseudomonadati</taxon>
        <taxon>Bacteroidota</taxon>
        <taxon>Flavobacteriia</taxon>
        <taxon>Flavobacteriales</taxon>
        <taxon>Weeksellaceae</taxon>
        <taxon>Chryseobacterium group</taxon>
        <taxon>Chryseobacterium</taxon>
    </lineage>
</organism>
<reference evidence="2" key="1">
    <citation type="submission" date="2023-06" db="EMBL/GenBank/DDBJ databases">
        <title>Two Chryseobacterium gambrini strains from China.</title>
        <authorList>
            <person name="Zeng J."/>
            <person name="Wu Y."/>
        </authorList>
    </citation>
    <scope>NUCLEOTIDE SEQUENCE</scope>
    <source>
        <strain evidence="2">SQ219</strain>
    </source>
</reference>
<dbReference type="CDD" id="cd00038">
    <property type="entry name" value="CAP_ED"/>
    <property type="match status" value="1"/>
</dbReference>
<dbReference type="PROSITE" id="PS50042">
    <property type="entry name" value="CNMP_BINDING_3"/>
    <property type="match status" value="1"/>
</dbReference>
<proteinExistence type="predicted"/>
<feature type="domain" description="Cyclic nucleotide-binding" evidence="1">
    <location>
        <begin position="14"/>
        <end position="96"/>
    </location>
</feature>
<sequence length="197" mass="23188">MGTLDNIAETLGKIIPGMQDTDILNYKGRVKIEHHKNGSLLIYPGDKVKSLYFIKKGMVRAYYFSDEKNMEKTVYIRMENYFFGDYCSLILNSSARLYYGCEEDCILYKFNFDDVKEYLRQNSGLMKFSLHYTLFLLGEHLSRNEDFIFLNPEERYLKYAKENPEIMKRIPEKHIASLLGVAPASLSRIKRRLYPKN</sequence>
<comment type="caution">
    <text evidence="2">The sequence shown here is derived from an EMBL/GenBank/DDBJ whole genome shotgun (WGS) entry which is preliminary data.</text>
</comment>
<dbReference type="InterPro" id="IPR000595">
    <property type="entry name" value="cNMP-bd_dom"/>
</dbReference>
<gene>
    <name evidence="2" type="ORF">QX233_21050</name>
</gene>
<accession>A0AAJ1VMK9</accession>
<dbReference type="Gene3D" id="2.60.120.10">
    <property type="entry name" value="Jelly Rolls"/>
    <property type="match status" value="1"/>
</dbReference>
<dbReference type="EMBL" id="JAUHGV010000042">
    <property type="protein sequence ID" value="MDN4014961.1"/>
    <property type="molecule type" value="Genomic_DNA"/>
</dbReference>
<evidence type="ECO:0000313" key="3">
    <source>
        <dbReference type="Proteomes" id="UP001225933"/>
    </source>
</evidence>
<protein>
    <submittedName>
        <fullName evidence="2">Crp/Fnr family transcriptional regulator</fullName>
    </submittedName>
</protein>
<name>A0AAJ1VMK9_9FLAO</name>
<dbReference type="SUPFAM" id="SSF51206">
    <property type="entry name" value="cAMP-binding domain-like"/>
    <property type="match status" value="1"/>
</dbReference>
<evidence type="ECO:0000259" key="1">
    <source>
        <dbReference type="PROSITE" id="PS50042"/>
    </source>
</evidence>
<dbReference type="AlphaFoldDB" id="A0AAJ1VMK9"/>
<dbReference type="RefSeq" id="WP_214590083.1">
    <property type="nucleotide sequence ID" value="NZ_JAUHGV010000042.1"/>
</dbReference>
<dbReference type="InterPro" id="IPR014710">
    <property type="entry name" value="RmlC-like_jellyroll"/>
</dbReference>
<dbReference type="Proteomes" id="UP001225933">
    <property type="component" value="Unassembled WGS sequence"/>
</dbReference>
<dbReference type="InterPro" id="IPR018490">
    <property type="entry name" value="cNMP-bd_dom_sf"/>
</dbReference>
<evidence type="ECO:0000313" key="2">
    <source>
        <dbReference type="EMBL" id="MDN4014961.1"/>
    </source>
</evidence>